<dbReference type="Proteomes" id="UP000001876">
    <property type="component" value="Unassembled WGS sequence"/>
</dbReference>
<accession>C1MN95</accession>
<protein>
    <submittedName>
        <fullName evidence="1">Predicted protein</fullName>
    </submittedName>
</protein>
<name>C1MN95_MICPC</name>
<dbReference type="KEGG" id="mpp:MICPUCDRAFT_56832"/>
<dbReference type="RefSeq" id="XP_003057067.1">
    <property type="nucleotide sequence ID" value="XM_003057021.1"/>
</dbReference>
<dbReference type="AlphaFoldDB" id="C1MN95"/>
<sequence length="250" mass="26152">MHRRSQPLFAVDRAGDSAVASAVAVRHDDPLWSSRLHLAPSASRLCKLCFDASSSSRAAFDGADGATRRARFERASRGRAPADALRELGLAPLFPSVTRALDEGEGDVTPRPGASPSARDDPAWDYFAHAASAHNLAVVAGRLRADAGGGGGGGGARLAHQLASLHSRLRDVGGDACERLRLAIEARFETVKRACEGAEGVEGAVLDEDTRRWLMRVGADAEDAAWRWPTEAAGANAKRVLAALADGGGG</sequence>
<evidence type="ECO:0000313" key="1">
    <source>
        <dbReference type="EMBL" id="EEH58712.1"/>
    </source>
</evidence>
<proteinExistence type="predicted"/>
<reference evidence="1 2" key="1">
    <citation type="journal article" date="2009" name="Science">
        <title>Green evolution and dynamic adaptations revealed by genomes of the marine picoeukaryotes Micromonas.</title>
        <authorList>
            <person name="Worden A.Z."/>
            <person name="Lee J.H."/>
            <person name="Mock T."/>
            <person name="Rouze P."/>
            <person name="Simmons M.P."/>
            <person name="Aerts A.L."/>
            <person name="Allen A.E."/>
            <person name="Cuvelier M.L."/>
            <person name="Derelle E."/>
            <person name="Everett M.V."/>
            <person name="Foulon E."/>
            <person name="Grimwood J."/>
            <person name="Gundlach H."/>
            <person name="Henrissat B."/>
            <person name="Napoli C."/>
            <person name="McDonald S.M."/>
            <person name="Parker M.S."/>
            <person name="Rombauts S."/>
            <person name="Salamov A."/>
            <person name="Von Dassow P."/>
            <person name="Badger J.H."/>
            <person name="Coutinho P.M."/>
            <person name="Demir E."/>
            <person name="Dubchak I."/>
            <person name="Gentemann C."/>
            <person name="Eikrem W."/>
            <person name="Gready J.E."/>
            <person name="John U."/>
            <person name="Lanier W."/>
            <person name="Lindquist E.A."/>
            <person name="Lucas S."/>
            <person name="Mayer K.F."/>
            <person name="Moreau H."/>
            <person name="Not F."/>
            <person name="Otillar R."/>
            <person name="Panaud O."/>
            <person name="Pangilinan J."/>
            <person name="Paulsen I."/>
            <person name="Piegu B."/>
            <person name="Poliakov A."/>
            <person name="Robbens S."/>
            <person name="Schmutz J."/>
            <person name="Toulza E."/>
            <person name="Wyss T."/>
            <person name="Zelensky A."/>
            <person name="Zhou K."/>
            <person name="Armbrust E.V."/>
            <person name="Bhattacharya D."/>
            <person name="Goodenough U.W."/>
            <person name="Van de Peer Y."/>
            <person name="Grigoriev I.V."/>
        </authorList>
    </citation>
    <scope>NUCLEOTIDE SEQUENCE [LARGE SCALE GENOMIC DNA]</scope>
    <source>
        <strain evidence="1 2">CCMP1545</strain>
    </source>
</reference>
<dbReference type="OMA" id="HEPLWPT"/>
<gene>
    <name evidence="1" type="ORF">MICPUCDRAFT_56832</name>
</gene>
<organism evidence="2">
    <name type="scientific">Micromonas pusilla (strain CCMP1545)</name>
    <name type="common">Picoplanktonic green alga</name>
    <dbReference type="NCBI Taxonomy" id="564608"/>
    <lineage>
        <taxon>Eukaryota</taxon>
        <taxon>Viridiplantae</taxon>
        <taxon>Chlorophyta</taxon>
        <taxon>Mamiellophyceae</taxon>
        <taxon>Mamiellales</taxon>
        <taxon>Mamiellaceae</taxon>
        <taxon>Micromonas</taxon>
    </lineage>
</organism>
<dbReference type="GeneID" id="9682978"/>
<keyword evidence="2" id="KW-1185">Reference proteome</keyword>
<dbReference type="EMBL" id="GG663737">
    <property type="protein sequence ID" value="EEH58712.1"/>
    <property type="molecule type" value="Genomic_DNA"/>
</dbReference>
<evidence type="ECO:0000313" key="2">
    <source>
        <dbReference type="Proteomes" id="UP000001876"/>
    </source>
</evidence>